<feature type="region of interest" description="Disordered" evidence="1">
    <location>
        <begin position="1"/>
        <end position="51"/>
    </location>
</feature>
<evidence type="ECO:0000256" key="1">
    <source>
        <dbReference type="SAM" id="MobiDB-lite"/>
    </source>
</evidence>
<sequence length="203" mass="22823">MSDFNDRGRPVKRKREDWAGPGPGHRDNDKTSKADMAPPLPKEALSKDEKVTSIGPAVESFCPPIRELEQRLDDDKPVLVEQDARLLADYRRLCESYVAQHAKCSRLEKENGQLQVAHARLVDENTQLNRRCRDEEARLCHFREAIQKMRDSVIDMVETCENFKMTEGPAAGGADGPTHEQEKVAVIVPVVHVQEDQGTSASH</sequence>
<gene>
    <name evidence="2" type="ORF">BDQ94DRAFT_177810</name>
</gene>
<keyword evidence="3" id="KW-1185">Reference proteome</keyword>
<reference evidence="2 3" key="1">
    <citation type="submission" date="2018-07" db="EMBL/GenBank/DDBJ databases">
        <title>The genomes of Aspergillus section Nigri reveals drivers in fungal speciation.</title>
        <authorList>
            <consortium name="DOE Joint Genome Institute"/>
            <person name="Vesth T.C."/>
            <person name="Nybo J."/>
            <person name="Theobald S."/>
            <person name="Brandl J."/>
            <person name="Frisvad J.C."/>
            <person name="Nielsen K.F."/>
            <person name="Lyhne E.K."/>
            <person name="Kogle M.E."/>
            <person name="Kuo A."/>
            <person name="Riley R."/>
            <person name="Clum A."/>
            <person name="Nolan M."/>
            <person name="Lipzen A."/>
            <person name="Salamov A."/>
            <person name="Henrissat B."/>
            <person name="Wiebenga A."/>
            <person name="De vries R.P."/>
            <person name="Grigoriev I.V."/>
            <person name="Mortensen U.H."/>
            <person name="Andersen M.R."/>
            <person name="Baker S.E."/>
        </authorList>
    </citation>
    <scope>NUCLEOTIDE SEQUENCE [LARGE SCALE GENOMIC DNA]</scope>
    <source>
        <strain evidence="2 3">CBS 139.54b</strain>
    </source>
</reference>
<protein>
    <submittedName>
        <fullName evidence="2">Uncharacterized protein</fullName>
    </submittedName>
</protein>
<dbReference type="RefSeq" id="XP_026619454.1">
    <property type="nucleotide sequence ID" value="XM_026773002.1"/>
</dbReference>
<evidence type="ECO:0000313" key="3">
    <source>
        <dbReference type="Proteomes" id="UP000253729"/>
    </source>
</evidence>
<name>A0A3F3PI77_9EURO</name>
<feature type="compositionally biased region" description="Basic and acidic residues" evidence="1">
    <location>
        <begin position="1"/>
        <end position="33"/>
    </location>
</feature>
<evidence type="ECO:0000313" key="2">
    <source>
        <dbReference type="EMBL" id="RDH26432.1"/>
    </source>
</evidence>
<dbReference type="EMBL" id="KZ852149">
    <property type="protein sequence ID" value="RDH26432.1"/>
    <property type="molecule type" value="Genomic_DNA"/>
</dbReference>
<accession>A0A3F3PI77</accession>
<dbReference type="AlphaFoldDB" id="A0A3F3PI77"/>
<proteinExistence type="predicted"/>
<dbReference type="GeneID" id="38141358"/>
<organism evidence="2 3">
    <name type="scientific">Aspergillus welwitschiae</name>
    <dbReference type="NCBI Taxonomy" id="1341132"/>
    <lineage>
        <taxon>Eukaryota</taxon>
        <taxon>Fungi</taxon>
        <taxon>Dikarya</taxon>
        <taxon>Ascomycota</taxon>
        <taxon>Pezizomycotina</taxon>
        <taxon>Eurotiomycetes</taxon>
        <taxon>Eurotiomycetidae</taxon>
        <taxon>Eurotiales</taxon>
        <taxon>Aspergillaceae</taxon>
        <taxon>Aspergillus</taxon>
        <taxon>Aspergillus subgen. Circumdati</taxon>
    </lineage>
</organism>
<dbReference type="Proteomes" id="UP000253729">
    <property type="component" value="Unassembled WGS sequence"/>
</dbReference>